<keyword evidence="1" id="KW-1133">Transmembrane helix</keyword>
<protein>
    <submittedName>
        <fullName evidence="2">Unannotated protein</fullName>
    </submittedName>
</protein>
<dbReference type="NCBIfam" id="TIGR03510">
    <property type="entry name" value="XapX"/>
    <property type="match status" value="1"/>
</dbReference>
<name>A0A6J6HEP4_9ZZZZ</name>
<proteinExistence type="predicted"/>
<organism evidence="2">
    <name type="scientific">freshwater metagenome</name>
    <dbReference type="NCBI Taxonomy" id="449393"/>
    <lineage>
        <taxon>unclassified sequences</taxon>
        <taxon>metagenomes</taxon>
        <taxon>ecological metagenomes</taxon>
    </lineage>
</organism>
<keyword evidence="1" id="KW-0472">Membrane</keyword>
<sequence>MAMWLSLLVGLTVGAIYGFIGVKSPAPPVIALVGLLGMLVGEQIVNFIRS</sequence>
<evidence type="ECO:0000256" key="1">
    <source>
        <dbReference type="SAM" id="Phobius"/>
    </source>
</evidence>
<keyword evidence="1" id="KW-0812">Transmembrane</keyword>
<feature type="transmembrane region" description="Helical" evidence="1">
    <location>
        <begin position="28"/>
        <end position="48"/>
    </location>
</feature>
<dbReference type="AlphaFoldDB" id="A0A6J6HEP4"/>
<reference evidence="2" key="1">
    <citation type="submission" date="2020-05" db="EMBL/GenBank/DDBJ databases">
        <authorList>
            <person name="Chiriac C."/>
            <person name="Salcher M."/>
            <person name="Ghai R."/>
            <person name="Kavagutti S V."/>
        </authorList>
    </citation>
    <scope>NUCLEOTIDE SEQUENCE</scope>
</reference>
<dbReference type="InterPro" id="IPR009872">
    <property type="entry name" value="DUF1427"/>
</dbReference>
<evidence type="ECO:0000313" key="2">
    <source>
        <dbReference type="EMBL" id="CAB4611003.1"/>
    </source>
</evidence>
<accession>A0A6J6HEP4</accession>
<dbReference type="Pfam" id="PF07235">
    <property type="entry name" value="DUF1427"/>
    <property type="match status" value="1"/>
</dbReference>
<dbReference type="InterPro" id="IPR020017">
    <property type="entry name" value="XapX_domain"/>
</dbReference>
<gene>
    <name evidence="2" type="ORF">UFOPK1874_00419</name>
</gene>
<dbReference type="EMBL" id="CAEZUX010000030">
    <property type="protein sequence ID" value="CAB4611003.1"/>
    <property type="molecule type" value="Genomic_DNA"/>
</dbReference>